<dbReference type="SFLD" id="SFLDG01129">
    <property type="entry name" value="C1.5:_HAD__Beta-PGM__Phosphata"/>
    <property type="match status" value="1"/>
</dbReference>
<dbReference type="InterPro" id="IPR036412">
    <property type="entry name" value="HAD-like_sf"/>
</dbReference>
<sequence>MKMLDLARDFKFLPQLIVFDLDYTLWPFWCDTHIYPPVYKKQGALYNADGTQIHIYPDSESILRCIHAHPGVKLACASRTAEISIAKRLLNLLQWDQLFDYVEIYPGSKVNHFERLHNLTGIPYNRMMFFDDENRNVTEVRRLGVHSYLVSRGMSLAAFESALRQFEANSD</sequence>
<dbReference type="NCBIfam" id="TIGR01685">
    <property type="entry name" value="MDP-1"/>
    <property type="match status" value="1"/>
</dbReference>
<dbReference type="PANTHER" id="PTHR17901:SF14">
    <property type="entry name" value="MAGNESIUM-DEPENDENT PHOSPHATASE 1"/>
    <property type="match status" value="1"/>
</dbReference>
<keyword evidence="2" id="KW-1185">Reference proteome</keyword>
<dbReference type="Pfam" id="PF12689">
    <property type="entry name" value="Acid_PPase"/>
    <property type="match status" value="1"/>
</dbReference>
<dbReference type="SUPFAM" id="SSF56784">
    <property type="entry name" value="HAD-like"/>
    <property type="match status" value="1"/>
</dbReference>
<dbReference type="Proteomes" id="UP000728185">
    <property type="component" value="Unassembled WGS sequence"/>
</dbReference>
<protein>
    <submittedName>
        <fullName evidence="1">Magnesium-dependent phosphatase 1</fullName>
    </submittedName>
</protein>
<organism evidence="1 2">
    <name type="scientific">Fasciolopsis buskii</name>
    <dbReference type="NCBI Taxonomy" id="27845"/>
    <lineage>
        <taxon>Eukaryota</taxon>
        <taxon>Metazoa</taxon>
        <taxon>Spiralia</taxon>
        <taxon>Lophotrochozoa</taxon>
        <taxon>Platyhelminthes</taxon>
        <taxon>Trematoda</taxon>
        <taxon>Digenea</taxon>
        <taxon>Plagiorchiida</taxon>
        <taxon>Echinostomata</taxon>
        <taxon>Echinostomatoidea</taxon>
        <taxon>Fasciolidae</taxon>
        <taxon>Fasciolopsis</taxon>
    </lineage>
</organism>
<proteinExistence type="predicted"/>
<dbReference type="EMBL" id="LUCM01004877">
    <property type="protein sequence ID" value="KAA0193670.1"/>
    <property type="molecule type" value="Genomic_DNA"/>
</dbReference>
<dbReference type="SFLD" id="SFLDS00003">
    <property type="entry name" value="Haloacid_Dehalogenase"/>
    <property type="match status" value="1"/>
</dbReference>
<evidence type="ECO:0000313" key="2">
    <source>
        <dbReference type="Proteomes" id="UP000728185"/>
    </source>
</evidence>
<accession>A0A8E0VJY9</accession>
<dbReference type="InterPro" id="IPR035679">
    <property type="entry name" value="MDP-1_euk"/>
</dbReference>
<dbReference type="Gene3D" id="3.40.50.1000">
    <property type="entry name" value="HAD superfamily/HAD-like"/>
    <property type="match status" value="1"/>
</dbReference>
<dbReference type="PANTHER" id="PTHR17901">
    <property type="entry name" value="MAGNESIUM-DEPENDENT PHOSPHATASE 1 MDP1"/>
    <property type="match status" value="1"/>
</dbReference>
<dbReference type="AlphaFoldDB" id="A0A8E0VJY9"/>
<gene>
    <name evidence="1" type="ORF">FBUS_09680</name>
</gene>
<name>A0A8E0VJY9_9TREM</name>
<comment type="caution">
    <text evidence="1">The sequence shown here is derived from an EMBL/GenBank/DDBJ whole genome shotgun (WGS) entry which is preliminary data.</text>
</comment>
<dbReference type="OrthoDB" id="2865258at2759"/>
<dbReference type="CDD" id="cd07501">
    <property type="entry name" value="HAD_MDP-1_like"/>
    <property type="match status" value="1"/>
</dbReference>
<dbReference type="GO" id="GO:0003993">
    <property type="term" value="F:acid phosphatase activity"/>
    <property type="evidence" value="ECO:0007669"/>
    <property type="project" value="TreeGrafter"/>
</dbReference>
<reference evidence="1" key="1">
    <citation type="submission" date="2019-05" db="EMBL/GenBank/DDBJ databases">
        <title>Annotation for the trematode Fasciolopsis buski.</title>
        <authorList>
            <person name="Choi Y.-J."/>
        </authorList>
    </citation>
    <scope>NUCLEOTIDE SEQUENCE</scope>
    <source>
        <strain evidence="1">HT</strain>
        <tissue evidence="1">Whole worm</tissue>
    </source>
</reference>
<dbReference type="SFLD" id="SFLDG01131">
    <property type="entry name" value="C1.5.2:_MDP_Like"/>
    <property type="match status" value="1"/>
</dbReference>
<dbReference type="InterPro" id="IPR023214">
    <property type="entry name" value="HAD_sf"/>
</dbReference>
<dbReference type="InterPro" id="IPR010036">
    <property type="entry name" value="MDP_1_eu_arc"/>
</dbReference>
<dbReference type="NCBIfam" id="TIGR01681">
    <property type="entry name" value="HAD-SF-IIIC"/>
    <property type="match status" value="1"/>
</dbReference>
<evidence type="ECO:0000313" key="1">
    <source>
        <dbReference type="EMBL" id="KAA0193670.1"/>
    </source>
</evidence>
<dbReference type="InterPro" id="IPR010033">
    <property type="entry name" value="HAD_SF_ppase_IIIC"/>
</dbReference>